<evidence type="ECO:0000256" key="1">
    <source>
        <dbReference type="SAM" id="MobiDB-lite"/>
    </source>
</evidence>
<feature type="domain" description="FHA" evidence="2">
    <location>
        <begin position="65"/>
        <end position="116"/>
    </location>
</feature>
<dbReference type="InterPro" id="IPR002716">
    <property type="entry name" value="PIN_dom"/>
</dbReference>
<dbReference type="Pfam" id="PF00498">
    <property type="entry name" value="FHA"/>
    <property type="match status" value="1"/>
</dbReference>
<dbReference type="PANTHER" id="PTHR22593">
    <property type="entry name" value="TRANSMEMBRANE PROTEIN 18"/>
    <property type="match status" value="1"/>
</dbReference>
<name>A0AAV8QKV3_ENSVE</name>
<proteinExistence type="predicted"/>
<organism evidence="3 4">
    <name type="scientific">Ensete ventricosum</name>
    <name type="common">Abyssinian banana</name>
    <name type="synonym">Musa ensete</name>
    <dbReference type="NCBI Taxonomy" id="4639"/>
    <lineage>
        <taxon>Eukaryota</taxon>
        <taxon>Viridiplantae</taxon>
        <taxon>Streptophyta</taxon>
        <taxon>Embryophyta</taxon>
        <taxon>Tracheophyta</taxon>
        <taxon>Spermatophyta</taxon>
        <taxon>Magnoliopsida</taxon>
        <taxon>Liliopsida</taxon>
        <taxon>Zingiberales</taxon>
        <taxon>Musaceae</taxon>
        <taxon>Ensete</taxon>
    </lineage>
</organism>
<dbReference type="Gene3D" id="2.60.200.20">
    <property type="match status" value="1"/>
</dbReference>
<comment type="caution">
    <text evidence="3">The sequence shown here is derived from an EMBL/GenBank/DDBJ whole genome shotgun (WGS) entry which is preliminary data.</text>
</comment>
<dbReference type="AlphaFoldDB" id="A0AAV8QKV3"/>
<dbReference type="SUPFAM" id="SSF49879">
    <property type="entry name" value="SMAD/FHA domain"/>
    <property type="match status" value="1"/>
</dbReference>
<dbReference type="CDD" id="cd09880">
    <property type="entry name" value="PIN_Smg5-6-like"/>
    <property type="match status" value="1"/>
</dbReference>
<dbReference type="Gene3D" id="3.40.50.1010">
    <property type="entry name" value="5'-nuclease"/>
    <property type="match status" value="1"/>
</dbReference>
<dbReference type="InterPro" id="IPR008984">
    <property type="entry name" value="SMAD_FHA_dom_sf"/>
</dbReference>
<feature type="region of interest" description="Disordered" evidence="1">
    <location>
        <begin position="288"/>
        <end position="314"/>
    </location>
</feature>
<evidence type="ECO:0000313" key="3">
    <source>
        <dbReference type="EMBL" id="KAJ8478545.1"/>
    </source>
</evidence>
<protein>
    <recommendedName>
        <fullName evidence="2">FHA domain-containing protein</fullName>
    </recommendedName>
</protein>
<dbReference type="GO" id="GO:0031965">
    <property type="term" value="C:nuclear membrane"/>
    <property type="evidence" value="ECO:0007669"/>
    <property type="project" value="TreeGrafter"/>
</dbReference>
<dbReference type="InterPro" id="IPR000253">
    <property type="entry name" value="FHA_dom"/>
</dbReference>
<keyword evidence="4" id="KW-1185">Reference proteome</keyword>
<reference evidence="3 4" key="1">
    <citation type="submission" date="2022-12" db="EMBL/GenBank/DDBJ databases">
        <title>Chromosome-scale assembly of the Ensete ventricosum genome.</title>
        <authorList>
            <person name="Dussert Y."/>
            <person name="Stocks J."/>
            <person name="Wendawek A."/>
            <person name="Woldeyes F."/>
            <person name="Nichols R.A."/>
            <person name="Borrell J.S."/>
        </authorList>
    </citation>
    <scope>NUCLEOTIDE SEQUENCE [LARGE SCALE GENOMIC DNA]</scope>
    <source>
        <strain evidence="4">cv. Maze</strain>
        <tissue evidence="3">Seeds</tissue>
    </source>
</reference>
<accession>A0AAV8QKV3</accession>
<gene>
    <name evidence="3" type="ORF">OPV22_022272</name>
</gene>
<dbReference type="Proteomes" id="UP001222027">
    <property type="component" value="Unassembled WGS sequence"/>
</dbReference>
<dbReference type="PROSITE" id="PS50006">
    <property type="entry name" value="FHA_DOMAIN"/>
    <property type="match status" value="1"/>
</dbReference>
<dbReference type="EMBL" id="JAQQAF010000006">
    <property type="protein sequence ID" value="KAJ8478545.1"/>
    <property type="molecule type" value="Genomic_DNA"/>
</dbReference>
<sequence>MMADKDRSKSEEKEIKIAVLSVLKKGSILKRLFLNFPPPHPTTAGDGGHIPNPGGGEVDDEDHPILFGRHPDCHVVVDHPSISRFHLAARLVPSLQKLAVTDLSSVHGTWVSGTKIPPNVAVDMVDGDILSLGASTRVYRIQWVSSSRALEMDNPLEPLVEDKVEVSQDDCEELLIDMNEMWPTVIPSAPPLPESMNPSPLPATREQQNPILEAESSSRFAAFPILESVVSSMPTMDENSSPQVLCAVQQPFEGEHLSLERSEKGSFPSSLLSRRSKSRSVGFLRIETGRGKEKTTNTRPDVEVGGSTGKENNSVCDRAKREEKLCRVLFENGGKGQDREEQFDSDKENVTPMSGRKIKRISRVLQKSGCVADHSNVAEENCKHEVLSDLRARKASSENLVVKSNTCAGKSKKYQEDLQMPHSNSITNASVLEEDVLYGDKENWTPDSCKHMKSRKVSGGILMKVEDNENTFPSDKENLTPDISPSAKSKESSFSSCARIEKEIVKRRVERIPFQPLLEISASKSCDSTWEGNCASTKDALTSKCEPSRSSLQKQPMGEVIPKAEERKIWSIVVDANCFLDEESRRSLQLLEGLKGTHLIVPRIVIRELDCLKRRESLFSKSTKMASKALQWIEECMVNTSWWIHVQSSSETLPVVPTPPASPRSPFGDGIDSKSFSAHGSLTEIVSPTAEDHILDCALLFDKTKNDGQQFILLSNSITLKIKAMAEGLLCETPKEFRANLVNPFSNRFLWGSSSSPRGSTWRCSSSDVGLLHNPLLLRQPVRTVGTAAEAAKGLKLILMHNSQYGLSK</sequence>
<dbReference type="Pfam" id="PF13638">
    <property type="entry name" value="PIN_4"/>
    <property type="match status" value="1"/>
</dbReference>
<evidence type="ECO:0000259" key="2">
    <source>
        <dbReference type="PROSITE" id="PS50006"/>
    </source>
</evidence>
<dbReference type="SMART" id="SM00240">
    <property type="entry name" value="FHA"/>
    <property type="match status" value="1"/>
</dbReference>
<feature type="compositionally biased region" description="Basic and acidic residues" evidence="1">
    <location>
        <begin position="288"/>
        <end position="302"/>
    </location>
</feature>
<evidence type="ECO:0000313" key="4">
    <source>
        <dbReference type="Proteomes" id="UP001222027"/>
    </source>
</evidence>
<feature type="region of interest" description="Disordered" evidence="1">
    <location>
        <begin position="470"/>
        <end position="490"/>
    </location>
</feature>
<dbReference type="PANTHER" id="PTHR22593:SF8">
    <property type="entry name" value="FHA DOMAIN-CONTAINING PROTEIN PS1"/>
    <property type="match status" value="1"/>
</dbReference>